<dbReference type="EMBL" id="QNBE01000020">
    <property type="protein sequence ID" value="RKX71006.1"/>
    <property type="molecule type" value="Genomic_DNA"/>
</dbReference>
<dbReference type="SMART" id="SM00028">
    <property type="entry name" value="TPR"/>
    <property type="match status" value="5"/>
</dbReference>
<dbReference type="Gene3D" id="1.25.40.10">
    <property type="entry name" value="Tetratricopeptide repeat domain"/>
    <property type="match status" value="2"/>
</dbReference>
<accession>A0A660SLM4</accession>
<proteinExistence type="predicted"/>
<sequence length="744" mass="84297">MSLRSLPPNNLPPEPTPFIGREDEIAAIISNLAKRACRLLSLLGPGGIGKTRLALRVAKECLADYPDGVFLIPLADVTPVSIQSLIFTIADNIGLPILGRLDPEIQLINYLGDKKMLLVIDNFEHMMAATPLLEEIVKKPGQVKMLITSRERLNIKEEEPFELSGLEYPPDEAGDIENYSAVKLFATTAKRIRPDFRIKKEDRKDIVTICRLLNGMPLGIELAASWIGVLKPRQIVDEMERSLDFLKARQREIPDRHRSLRAVFESSWHLLSEEERLIFSRLSIFRGGFDPIAAKNVASAEKSLLDSLLNKSLIHSRGGRLEMLELVRHFAYEKLSHLPGEKEKVGDQHARYYLEYLKEKGRELLGFNQHQALESISKEIENIRAAWAWASLHMLTEEIESAIEGLYSFYDLKGWFREGEEMLRRAEGRLMRKGKPTAFARVLLREGMLCYRQTRYDEAKTMIERALALFDRESILEEKARGLIALGNICYRKGEVTKAEELYREGIDISRKIGDLLSVAIGLNGLGVVCRVAGRIDEARGHLQESIRVSEKIGYQRGIALAYNNLGNIAIEERDYRSGERLYQECLIIFEEIGDVSGIAISNNNLGYVLCRLGRYDIAKRMLENSLRIYQEIGDRRGMILSLLNLGCWAIATRERSGIGFLTHALKIAHEVGSRPLCLEALVYMAEFYLERSETELATRILSSIPADEITHHDLKEKFAELIQRLGKKAEAADLESLIQELIS</sequence>
<dbReference type="InterPro" id="IPR019734">
    <property type="entry name" value="TPR_rpt"/>
</dbReference>
<dbReference type="Proteomes" id="UP000268469">
    <property type="component" value="Unassembled WGS sequence"/>
</dbReference>
<name>A0A660SLM4_UNCW3</name>
<dbReference type="SUPFAM" id="SSF48452">
    <property type="entry name" value="TPR-like"/>
    <property type="match status" value="2"/>
</dbReference>
<reference evidence="1 2" key="1">
    <citation type="submission" date="2018-06" db="EMBL/GenBank/DDBJ databases">
        <title>Extensive metabolic versatility and redundancy in microbially diverse, dynamic hydrothermal sediments.</title>
        <authorList>
            <person name="Dombrowski N."/>
            <person name="Teske A."/>
            <person name="Baker B.J."/>
        </authorList>
    </citation>
    <scope>NUCLEOTIDE SEQUENCE [LARGE SCALE GENOMIC DNA]</scope>
    <source>
        <strain evidence="1">B36_G15</strain>
    </source>
</reference>
<dbReference type="InterPro" id="IPR027417">
    <property type="entry name" value="P-loop_NTPase"/>
</dbReference>
<evidence type="ECO:0000313" key="1">
    <source>
        <dbReference type="EMBL" id="RKX71006.1"/>
    </source>
</evidence>
<dbReference type="Pfam" id="PF13424">
    <property type="entry name" value="TPR_12"/>
    <property type="match status" value="3"/>
</dbReference>
<dbReference type="GO" id="GO:0043531">
    <property type="term" value="F:ADP binding"/>
    <property type="evidence" value="ECO:0007669"/>
    <property type="project" value="InterPro"/>
</dbReference>
<comment type="caution">
    <text evidence="1">The sequence shown here is derived from an EMBL/GenBank/DDBJ whole genome shotgun (WGS) entry which is preliminary data.</text>
</comment>
<gene>
    <name evidence="1" type="ORF">DRP53_02990</name>
</gene>
<dbReference type="InterPro" id="IPR011990">
    <property type="entry name" value="TPR-like_helical_dom_sf"/>
</dbReference>
<evidence type="ECO:0000313" key="2">
    <source>
        <dbReference type="Proteomes" id="UP000268469"/>
    </source>
</evidence>
<dbReference type="AlphaFoldDB" id="A0A660SLM4"/>
<organism evidence="1 2">
    <name type="scientific">candidate division WOR-3 bacterium</name>
    <dbReference type="NCBI Taxonomy" id="2052148"/>
    <lineage>
        <taxon>Bacteria</taxon>
        <taxon>Bacteria division WOR-3</taxon>
    </lineage>
</organism>
<dbReference type="SUPFAM" id="SSF52540">
    <property type="entry name" value="P-loop containing nucleoside triphosphate hydrolases"/>
    <property type="match status" value="1"/>
</dbReference>
<dbReference type="PRINTS" id="PR00364">
    <property type="entry name" value="DISEASERSIST"/>
</dbReference>
<dbReference type="Gene3D" id="3.40.50.300">
    <property type="entry name" value="P-loop containing nucleotide triphosphate hydrolases"/>
    <property type="match status" value="1"/>
</dbReference>
<dbReference type="PANTHER" id="PTHR47691:SF3">
    <property type="entry name" value="HTH-TYPE TRANSCRIPTIONAL REGULATOR RV0890C-RELATED"/>
    <property type="match status" value="1"/>
</dbReference>
<protein>
    <submittedName>
        <fullName evidence="1">Uncharacterized protein</fullName>
    </submittedName>
</protein>
<dbReference type="PANTHER" id="PTHR47691">
    <property type="entry name" value="REGULATOR-RELATED"/>
    <property type="match status" value="1"/>
</dbReference>